<dbReference type="SUPFAM" id="SSF55781">
    <property type="entry name" value="GAF domain-like"/>
    <property type="match status" value="1"/>
</dbReference>
<proteinExistence type="predicted"/>
<keyword evidence="1" id="KW-0805">Transcription regulation</keyword>
<evidence type="ECO:0000256" key="3">
    <source>
        <dbReference type="ARBA" id="ARBA00023163"/>
    </source>
</evidence>
<dbReference type="PROSITE" id="PS51078">
    <property type="entry name" value="ICLR_ED"/>
    <property type="match status" value="1"/>
</dbReference>
<dbReference type="SMART" id="SM00346">
    <property type="entry name" value="HTH_ICLR"/>
    <property type="match status" value="1"/>
</dbReference>
<dbReference type="PANTHER" id="PTHR30136:SF39">
    <property type="entry name" value="TRANSCRIPTIONAL REGULATORY PROTEIN"/>
    <property type="match status" value="1"/>
</dbReference>
<accession>A0A510HPI8</accession>
<gene>
    <name evidence="6" type="ORF">RxyAA322_26570</name>
</gene>
<evidence type="ECO:0000313" key="6">
    <source>
        <dbReference type="EMBL" id="BBL80803.1"/>
    </source>
</evidence>
<organism evidence="6 7">
    <name type="scientific">Rubrobacter xylanophilus</name>
    <dbReference type="NCBI Taxonomy" id="49319"/>
    <lineage>
        <taxon>Bacteria</taxon>
        <taxon>Bacillati</taxon>
        <taxon>Actinomycetota</taxon>
        <taxon>Rubrobacteria</taxon>
        <taxon>Rubrobacterales</taxon>
        <taxon>Rubrobacteraceae</taxon>
        <taxon>Rubrobacter</taxon>
    </lineage>
</organism>
<dbReference type="EMBL" id="AP019791">
    <property type="protein sequence ID" value="BBL80803.1"/>
    <property type="molecule type" value="Genomic_DNA"/>
</dbReference>
<evidence type="ECO:0000259" key="4">
    <source>
        <dbReference type="PROSITE" id="PS51077"/>
    </source>
</evidence>
<dbReference type="InterPro" id="IPR036388">
    <property type="entry name" value="WH-like_DNA-bd_sf"/>
</dbReference>
<dbReference type="RefSeq" id="WP_172620862.1">
    <property type="nucleotide sequence ID" value="NZ_AP019791.1"/>
</dbReference>
<protein>
    <submittedName>
        <fullName evidence="6">IclR family transcriptional regulator</fullName>
    </submittedName>
</protein>
<dbReference type="PANTHER" id="PTHR30136">
    <property type="entry name" value="HELIX-TURN-HELIX TRANSCRIPTIONAL REGULATOR, ICLR FAMILY"/>
    <property type="match status" value="1"/>
</dbReference>
<dbReference type="GO" id="GO:0003677">
    <property type="term" value="F:DNA binding"/>
    <property type="evidence" value="ECO:0007669"/>
    <property type="project" value="UniProtKB-KW"/>
</dbReference>
<dbReference type="InterPro" id="IPR050707">
    <property type="entry name" value="HTH_MetabolicPath_Reg"/>
</dbReference>
<dbReference type="GO" id="GO:0003700">
    <property type="term" value="F:DNA-binding transcription factor activity"/>
    <property type="evidence" value="ECO:0007669"/>
    <property type="project" value="TreeGrafter"/>
</dbReference>
<sequence>MDSLERGVVKNKSGVGVLDKAVAVLSLLAEEGPVPLAGVVEATGIPRPTAHRILSALEAHHLVVRDRRGYSLGVRVYGWGNRAAGARLVDAARPVLAALRDETGESTQLYVREGEHRVCVACVERAAGLRDTVPVGAVLPLERGSAGKVLLAYSEDGGERLGSGEAREIRERGWAESVAEREAGVASVSAPVFGAGGVLRGAVCASGPIFRLGERPGERLAGPVVAAARELGRALGG</sequence>
<dbReference type="Gene3D" id="3.30.450.40">
    <property type="match status" value="2"/>
</dbReference>
<reference evidence="6" key="1">
    <citation type="journal article" date="2019" name="Microbiol. Resour. Announc.">
        <title>Complete Genome Sequence of Rubrobacter xylanophilus Strain AA3-22, Isolated from Arima Onsen in Japan.</title>
        <authorList>
            <person name="Tomariguchi N."/>
            <person name="Miyazaki K."/>
        </authorList>
    </citation>
    <scope>NUCLEOTIDE SEQUENCE [LARGE SCALE GENOMIC DNA]</scope>
    <source>
        <strain evidence="6">AA3-22</strain>
    </source>
</reference>
<dbReference type="InterPro" id="IPR036390">
    <property type="entry name" value="WH_DNA-bd_sf"/>
</dbReference>
<evidence type="ECO:0000256" key="2">
    <source>
        <dbReference type="ARBA" id="ARBA00023125"/>
    </source>
</evidence>
<dbReference type="InterPro" id="IPR014757">
    <property type="entry name" value="Tscrpt_reg_IclR_C"/>
</dbReference>
<dbReference type="AlphaFoldDB" id="A0A510HPI8"/>
<feature type="domain" description="HTH iclR-type" evidence="4">
    <location>
        <begin position="15"/>
        <end position="74"/>
    </location>
</feature>
<dbReference type="Pfam" id="PF01614">
    <property type="entry name" value="IclR_C"/>
    <property type="match status" value="2"/>
</dbReference>
<dbReference type="Pfam" id="PF09339">
    <property type="entry name" value="HTH_IclR"/>
    <property type="match status" value="1"/>
</dbReference>
<dbReference type="InterPro" id="IPR005471">
    <property type="entry name" value="Tscrpt_reg_IclR_N"/>
</dbReference>
<feature type="domain" description="IclR-ED" evidence="5">
    <location>
        <begin position="75"/>
        <end position="237"/>
    </location>
</feature>
<keyword evidence="7" id="KW-1185">Reference proteome</keyword>
<dbReference type="GO" id="GO:0045892">
    <property type="term" value="P:negative regulation of DNA-templated transcription"/>
    <property type="evidence" value="ECO:0007669"/>
    <property type="project" value="TreeGrafter"/>
</dbReference>
<dbReference type="Proteomes" id="UP000318065">
    <property type="component" value="Chromosome"/>
</dbReference>
<name>A0A510HPI8_9ACTN</name>
<evidence type="ECO:0000313" key="7">
    <source>
        <dbReference type="Proteomes" id="UP000318065"/>
    </source>
</evidence>
<evidence type="ECO:0000256" key="1">
    <source>
        <dbReference type="ARBA" id="ARBA00023015"/>
    </source>
</evidence>
<dbReference type="PROSITE" id="PS51077">
    <property type="entry name" value="HTH_ICLR"/>
    <property type="match status" value="1"/>
</dbReference>
<dbReference type="InterPro" id="IPR029016">
    <property type="entry name" value="GAF-like_dom_sf"/>
</dbReference>
<keyword evidence="3" id="KW-0804">Transcription</keyword>
<keyword evidence="2" id="KW-0238">DNA-binding</keyword>
<dbReference type="SUPFAM" id="SSF46785">
    <property type="entry name" value="Winged helix' DNA-binding domain"/>
    <property type="match status" value="1"/>
</dbReference>
<dbReference type="Gene3D" id="1.10.10.10">
    <property type="entry name" value="Winged helix-like DNA-binding domain superfamily/Winged helix DNA-binding domain"/>
    <property type="match status" value="1"/>
</dbReference>
<evidence type="ECO:0000259" key="5">
    <source>
        <dbReference type="PROSITE" id="PS51078"/>
    </source>
</evidence>